<keyword evidence="3" id="KW-1185">Reference proteome</keyword>
<organism evidence="2 3">
    <name type="scientific">Protopolystoma xenopodis</name>
    <dbReference type="NCBI Taxonomy" id="117903"/>
    <lineage>
        <taxon>Eukaryota</taxon>
        <taxon>Metazoa</taxon>
        <taxon>Spiralia</taxon>
        <taxon>Lophotrochozoa</taxon>
        <taxon>Platyhelminthes</taxon>
        <taxon>Monogenea</taxon>
        <taxon>Polyopisthocotylea</taxon>
        <taxon>Polystomatidea</taxon>
        <taxon>Polystomatidae</taxon>
        <taxon>Protopolystoma</taxon>
    </lineage>
</organism>
<gene>
    <name evidence="2" type="ORF">PXEA_LOCUS13880</name>
</gene>
<feature type="region of interest" description="Disordered" evidence="1">
    <location>
        <begin position="94"/>
        <end position="122"/>
    </location>
</feature>
<accession>A0A448WU94</accession>
<comment type="caution">
    <text evidence="2">The sequence shown here is derived from an EMBL/GenBank/DDBJ whole genome shotgun (WGS) entry which is preliminary data.</text>
</comment>
<reference evidence="2" key="1">
    <citation type="submission" date="2018-11" db="EMBL/GenBank/DDBJ databases">
        <authorList>
            <consortium name="Pathogen Informatics"/>
        </authorList>
    </citation>
    <scope>NUCLEOTIDE SEQUENCE</scope>
</reference>
<evidence type="ECO:0000256" key="1">
    <source>
        <dbReference type="SAM" id="MobiDB-lite"/>
    </source>
</evidence>
<evidence type="ECO:0000313" key="2">
    <source>
        <dbReference type="EMBL" id="VEL20440.1"/>
    </source>
</evidence>
<sequence>MVSNGADSCREILSSTRQNFSAICRETGLTSGHLDTKHPATNPEVMFSLDNAKETSCSTSVLVTSPTLKELGSVSSSTRSISSRIGAIMQRATSRVEQEEDISSVSNAVRPPLLPHPGSGSLGLPLAGQLSLHQCPRSFSSPR</sequence>
<dbReference type="Proteomes" id="UP000784294">
    <property type="component" value="Unassembled WGS sequence"/>
</dbReference>
<dbReference type="EMBL" id="CAAALY010046468">
    <property type="protein sequence ID" value="VEL20440.1"/>
    <property type="molecule type" value="Genomic_DNA"/>
</dbReference>
<proteinExistence type="predicted"/>
<evidence type="ECO:0000313" key="3">
    <source>
        <dbReference type="Proteomes" id="UP000784294"/>
    </source>
</evidence>
<protein>
    <submittedName>
        <fullName evidence="2">Uncharacterized protein</fullName>
    </submittedName>
</protein>
<dbReference type="AlphaFoldDB" id="A0A448WU94"/>
<name>A0A448WU94_9PLAT</name>